<proteinExistence type="predicted"/>
<dbReference type="InterPro" id="IPR052579">
    <property type="entry name" value="Zinc_finger_SWIM"/>
</dbReference>
<dbReference type="PANTHER" id="PTHR31569">
    <property type="entry name" value="SWIM-TYPE DOMAIN-CONTAINING PROTEIN"/>
    <property type="match status" value="1"/>
</dbReference>
<dbReference type="Pfam" id="PF21056">
    <property type="entry name" value="ZSWIM1-3_RNaseH-like"/>
    <property type="match status" value="1"/>
</dbReference>
<dbReference type="Pfam" id="PF19286">
    <property type="entry name" value="ZSWIM1-3_C"/>
    <property type="match status" value="1"/>
</dbReference>
<name>A0ABN9M1J3_9NEOB</name>
<organism evidence="4 5">
    <name type="scientific">Ranitomeya imitator</name>
    <name type="common">mimic poison frog</name>
    <dbReference type="NCBI Taxonomy" id="111125"/>
    <lineage>
        <taxon>Eukaryota</taxon>
        <taxon>Metazoa</taxon>
        <taxon>Chordata</taxon>
        <taxon>Craniata</taxon>
        <taxon>Vertebrata</taxon>
        <taxon>Euteleostomi</taxon>
        <taxon>Amphibia</taxon>
        <taxon>Batrachia</taxon>
        <taxon>Anura</taxon>
        <taxon>Neobatrachia</taxon>
        <taxon>Hyloidea</taxon>
        <taxon>Dendrobatidae</taxon>
        <taxon>Dendrobatinae</taxon>
        <taxon>Ranitomeya</taxon>
    </lineage>
</organism>
<keyword evidence="1" id="KW-0863">Zinc-finger</keyword>
<accession>A0ABN9M1J3</accession>
<gene>
    <name evidence="4" type="ORF">RIMI_LOCUS14722208</name>
</gene>
<feature type="compositionally biased region" description="Polar residues" evidence="2">
    <location>
        <begin position="121"/>
        <end position="132"/>
    </location>
</feature>
<dbReference type="InterPro" id="IPR048324">
    <property type="entry name" value="ZSWIM1-3_RNaseH-like"/>
</dbReference>
<dbReference type="InterPro" id="IPR048325">
    <property type="entry name" value="ZSWIM3_N"/>
</dbReference>
<feature type="region of interest" description="Disordered" evidence="2">
    <location>
        <begin position="120"/>
        <end position="140"/>
    </location>
</feature>
<dbReference type="Pfam" id="PF04434">
    <property type="entry name" value="SWIM"/>
    <property type="match status" value="1"/>
</dbReference>
<dbReference type="InterPro" id="IPR045563">
    <property type="entry name" value="ZSWIM1/3_C"/>
</dbReference>
<reference evidence="4" key="1">
    <citation type="submission" date="2023-07" db="EMBL/GenBank/DDBJ databases">
        <authorList>
            <person name="Stuckert A."/>
        </authorList>
    </citation>
    <scope>NUCLEOTIDE SEQUENCE</scope>
</reference>
<dbReference type="InterPro" id="IPR007527">
    <property type="entry name" value="Znf_SWIM"/>
</dbReference>
<dbReference type="Pfam" id="PF21599">
    <property type="entry name" value="ZSWIM3_N"/>
    <property type="match status" value="1"/>
</dbReference>
<dbReference type="Pfam" id="PF21600">
    <property type="entry name" value="ZSWIM1-3_helical"/>
    <property type="match status" value="1"/>
</dbReference>
<sequence length="749" mass="85676">MYTVNATSMDDADSSDCLMTMLLGTCFLNYADFQGFFTAFQKDNDCSYSIQSSVSVHHHNSKFSIRIRPDIIYTEVTFCCSKLQGHNGKRKLHDIVCPAFFVLHYDVDLDRLVVKEECSTHNHSNNTTSPQASIVHPPKLGDLSPNSEVPFKKICNESLCLSPKKENDHKEVIQDSQSSCKPKSNLPSEIKDIDDEFNSKLTSATVKDSSPEALSIDAFSRVDGFVKDFQKVDAGSKSLLTIGVENQVEQLCFQTSTMSNWFLKFPESILLHKVSSKIGYSLYAFLVETKERMAKIVYFSFVKEEDAKNISKVLETFKLFNSEWSKVKFIHTDIAFKQVDVLKEAFPSGQVLLSVYHTARLIEKKTKGSSQFMYCFSKMIEEAIYQTTPLKLSFLAEKLEHKLNKDLYAKLCKEWFSNELLWYMHVKKGKLSCRTYMDSVGMIDMTISTCLTNQSSMENAIQKFLKSADCFNKEGKSYVSSDFSNKLFESQPKITKKNVLPILPAQTSPPCASKTTSKPMKKKAPRQVNTFTFLNNGLNVNPETGVWRPIIVSTSMLLSLKELCTDIAFQLCSKEWEVVQRSTHLITKQTRFTTVQILEDTHIVSLSDHSCTCYFNKGYKLPCRHILSMLYLYQKPVEENMVSLRWRKNYLQPISDSSVYSKVLPYTKTEAETMARISIIKSLTKELYNLLMQCDLEEMQDRISTLQMMSDIWHNDSNDMSIFPKQEQAPELPNHWVKIEPNEEHNCSG</sequence>
<comment type="caution">
    <text evidence="4">The sequence shown here is derived from an EMBL/GenBank/DDBJ whole genome shotgun (WGS) entry which is preliminary data.</text>
</comment>
<evidence type="ECO:0000256" key="1">
    <source>
        <dbReference type="PROSITE-ProRule" id="PRU00325"/>
    </source>
</evidence>
<evidence type="ECO:0000259" key="3">
    <source>
        <dbReference type="PROSITE" id="PS50966"/>
    </source>
</evidence>
<evidence type="ECO:0000313" key="5">
    <source>
        <dbReference type="Proteomes" id="UP001176940"/>
    </source>
</evidence>
<keyword evidence="1" id="KW-0862">Zinc</keyword>
<evidence type="ECO:0000313" key="4">
    <source>
        <dbReference type="EMBL" id="CAJ0954405.1"/>
    </source>
</evidence>
<evidence type="ECO:0000256" key="2">
    <source>
        <dbReference type="SAM" id="MobiDB-lite"/>
    </source>
</evidence>
<keyword evidence="5" id="KW-1185">Reference proteome</keyword>
<dbReference type="PROSITE" id="PS50966">
    <property type="entry name" value="ZF_SWIM"/>
    <property type="match status" value="1"/>
</dbReference>
<dbReference type="Proteomes" id="UP001176940">
    <property type="component" value="Unassembled WGS sequence"/>
</dbReference>
<dbReference type="InterPro" id="IPR048326">
    <property type="entry name" value="ZSWIM1-3_helical"/>
</dbReference>
<feature type="domain" description="SWIM-type" evidence="3">
    <location>
        <begin position="593"/>
        <end position="634"/>
    </location>
</feature>
<dbReference type="PANTHER" id="PTHR31569:SF3">
    <property type="entry name" value="ZINC FINGER SWIM DOMAIN-CONTAINING PROTEIN 3"/>
    <property type="match status" value="1"/>
</dbReference>
<dbReference type="EMBL" id="CAUEEQ010038478">
    <property type="protein sequence ID" value="CAJ0954405.1"/>
    <property type="molecule type" value="Genomic_DNA"/>
</dbReference>
<protein>
    <recommendedName>
        <fullName evidence="3">SWIM-type domain-containing protein</fullName>
    </recommendedName>
</protein>
<keyword evidence="1" id="KW-0479">Metal-binding</keyword>